<reference evidence="2 3" key="1">
    <citation type="journal article" date="2024" name="Ann. Entomol. Soc. Am.">
        <title>Genomic analyses of the southern and eastern yellowjacket wasps (Hymenoptera: Vespidae) reveal evolutionary signatures of social life.</title>
        <authorList>
            <person name="Catto M.A."/>
            <person name="Caine P.B."/>
            <person name="Orr S.E."/>
            <person name="Hunt B.G."/>
            <person name="Goodisman M.A.D."/>
        </authorList>
    </citation>
    <scope>NUCLEOTIDE SEQUENCE [LARGE SCALE GENOMIC DNA]</scope>
    <source>
        <strain evidence="2">232</strain>
        <tissue evidence="2">Head and thorax</tissue>
    </source>
</reference>
<evidence type="ECO:0000256" key="1">
    <source>
        <dbReference type="SAM" id="Phobius"/>
    </source>
</evidence>
<organism evidence="2 3">
    <name type="scientific">Vespula maculifrons</name>
    <name type="common">Eastern yellow jacket</name>
    <name type="synonym">Wasp</name>
    <dbReference type="NCBI Taxonomy" id="7453"/>
    <lineage>
        <taxon>Eukaryota</taxon>
        <taxon>Metazoa</taxon>
        <taxon>Ecdysozoa</taxon>
        <taxon>Arthropoda</taxon>
        <taxon>Hexapoda</taxon>
        <taxon>Insecta</taxon>
        <taxon>Pterygota</taxon>
        <taxon>Neoptera</taxon>
        <taxon>Endopterygota</taxon>
        <taxon>Hymenoptera</taxon>
        <taxon>Apocrita</taxon>
        <taxon>Aculeata</taxon>
        <taxon>Vespoidea</taxon>
        <taxon>Vespidae</taxon>
        <taxon>Vespinae</taxon>
        <taxon>Vespula</taxon>
    </lineage>
</organism>
<accession>A0ABD2CRI8</accession>
<comment type="caution">
    <text evidence="2">The sequence shown here is derived from an EMBL/GenBank/DDBJ whole genome shotgun (WGS) entry which is preliminary data.</text>
</comment>
<dbReference type="AlphaFoldDB" id="A0ABD2CRI8"/>
<protein>
    <submittedName>
        <fullName evidence="2">Uncharacterized protein</fullName>
    </submittedName>
</protein>
<keyword evidence="3" id="KW-1185">Reference proteome</keyword>
<dbReference type="Proteomes" id="UP001607303">
    <property type="component" value="Unassembled WGS sequence"/>
</dbReference>
<dbReference type="EMBL" id="JAYRBN010000035">
    <property type="protein sequence ID" value="KAL2747710.1"/>
    <property type="molecule type" value="Genomic_DNA"/>
</dbReference>
<proteinExistence type="predicted"/>
<gene>
    <name evidence="2" type="ORF">V1477_004402</name>
</gene>
<feature type="transmembrane region" description="Helical" evidence="1">
    <location>
        <begin position="20"/>
        <end position="39"/>
    </location>
</feature>
<evidence type="ECO:0000313" key="2">
    <source>
        <dbReference type="EMBL" id="KAL2747710.1"/>
    </source>
</evidence>
<name>A0ABD2CRI8_VESMC</name>
<keyword evidence="1" id="KW-0812">Transmembrane</keyword>
<sequence>MYCKQKELFIIPSQLRKCAYGILLAPQSLIDAISGVVAADENYVSWPLLLIVVIGDVFCSFKFMI</sequence>
<keyword evidence="1" id="KW-1133">Transmembrane helix</keyword>
<feature type="transmembrane region" description="Helical" evidence="1">
    <location>
        <begin position="45"/>
        <end position="64"/>
    </location>
</feature>
<evidence type="ECO:0000313" key="3">
    <source>
        <dbReference type="Proteomes" id="UP001607303"/>
    </source>
</evidence>
<keyword evidence="1" id="KW-0472">Membrane</keyword>